<reference evidence="3 4" key="1">
    <citation type="submission" date="2020-03" db="EMBL/GenBank/DDBJ databases">
        <title>Dissostichus mawsoni Genome sequencing and assembly.</title>
        <authorList>
            <person name="Park H."/>
        </authorList>
    </citation>
    <scope>NUCLEOTIDE SEQUENCE [LARGE SCALE GENOMIC DNA]</scope>
    <source>
        <strain evidence="3">DM0001</strain>
        <tissue evidence="3">Muscle</tissue>
    </source>
</reference>
<dbReference type="Proteomes" id="UP000518266">
    <property type="component" value="Unassembled WGS sequence"/>
</dbReference>
<name>A0A7J5Z6M2_DISMA</name>
<evidence type="ECO:0008006" key="5">
    <source>
        <dbReference type="Google" id="ProtNLM"/>
    </source>
</evidence>
<feature type="compositionally biased region" description="Low complexity" evidence="2">
    <location>
        <begin position="38"/>
        <end position="49"/>
    </location>
</feature>
<feature type="region of interest" description="Disordered" evidence="2">
    <location>
        <begin position="33"/>
        <end position="104"/>
    </location>
</feature>
<evidence type="ECO:0000313" key="3">
    <source>
        <dbReference type="EMBL" id="KAF3856008.1"/>
    </source>
</evidence>
<dbReference type="EMBL" id="JAAKFY010000006">
    <property type="protein sequence ID" value="KAF3856008.1"/>
    <property type="molecule type" value="Genomic_DNA"/>
</dbReference>
<keyword evidence="4" id="KW-1185">Reference proteome</keyword>
<proteinExistence type="predicted"/>
<feature type="compositionally biased region" description="Basic and acidic residues" evidence="2">
    <location>
        <begin position="88"/>
        <end position="97"/>
    </location>
</feature>
<dbReference type="OrthoDB" id="5972940at2759"/>
<sequence>MAAATKTNSGIFWMDGDDEQPLVFVPGLEGERKTQTPFSFGSGSTSTSSMRGTKMRARRSSDCRNGNTLKKGGRNQGHLQNEPSSVYTKEKVPDHHSATATTEHTLFPSSGIFLTSTQVSSETSRSKSQVCLKDLCPEDKRRIANLIEELARVSEEKEESVQRLKHEQENFEGKIQKLEQQNVIIVQERESLQQQYRECQELLGLYQQYLSQQQAKLNQSIAQISQEPAHSKVLSSEEAANRTSTSRANGLLFDGSYLSLPATRVHRGGGSGGGRTATHSQSNNAATLSCAGEFSPTDGPIQQLRTQKSRESEGQHRCGPCRGQDSGARIENGHHDTSNQHECERPRLGHEDWEEKRHQLLLQKMQLETERERLHARLAEQEERLNTQNQQLQQSRLDYSKFQQATQSDLSSSNTRNRDPQPEGPSHQHLPSSSHAKHLKTLPTHLDNGNEAAEQSRKDMATSPAPANLNRPTSSSVIRMSSESRLDFPAVELLDVFSPVSAPELRKQSIRRPNISQRRPGITTPKPPGRTLLTPARSYPQNTQQDLEESQILEDIFFIC</sequence>
<evidence type="ECO:0000256" key="1">
    <source>
        <dbReference type="SAM" id="Coils"/>
    </source>
</evidence>
<feature type="coiled-coil region" evidence="1">
    <location>
        <begin position="143"/>
        <end position="195"/>
    </location>
</feature>
<feature type="compositionally biased region" description="Polar residues" evidence="2">
    <location>
        <begin position="401"/>
        <end position="415"/>
    </location>
</feature>
<comment type="caution">
    <text evidence="3">The sequence shown here is derived from an EMBL/GenBank/DDBJ whole genome shotgun (WGS) entry which is preliminary data.</text>
</comment>
<evidence type="ECO:0000256" key="2">
    <source>
        <dbReference type="SAM" id="MobiDB-lite"/>
    </source>
</evidence>
<feature type="coiled-coil region" evidence="1">
    <location>
        <begin position="350"/>
        <end position="398"/>
    </location>
</feature>
<protein>
    <recommendedName>
        <fullName evidence="5">KIAA1328</fullName>
    </recommendedName>
</protein>
<feature type="compositionally biased region" description="Basic and acidic residues" evidence="2">
    <location>
        <begin position="331"/>
        <end position="346"/>
    </location>
</feature>
<feature type="region of interest" description="Disordered" evidence="2">
    <location>
        <begin position="516"/>
        <end position="545"/>
    </location>
</feature>
<dbReference type="Pfam" id="PF15369">
    <property type="entry name" value="KIAA1328"/>
    <property type="match status" value="2"/>
</dbReference>
<dbReference type="InterPro" id="IPR032736">
    <property type="entry name" value="Hinderin"/>
</dbReference>
<evidence type="ECO:0000313" key="4">
    <source>
        <dbReference type="Proteomes" id="UP000518266"/>
    </source>
</evidence>
<feature type="region of interest" description="Disordered" evidence="2">
    <location>
        <begin position="289"/>
        <end position="346"/>
    </location>
</feature>
<dbReference type="PANTHER" id="PTHR28375">
    <property type="entry name" value="PROTEIN HINDERIN"/>
    <property type="match status" value="1"/>
</dbReference>
<feature type="region of interest" description="Disordered" evidence="2">
    <location>
        <begin position="401"/>
        <end position="476"/>
    </location>
</feature>
<feature type="compositionally biased region" description="Polar residues" evidence="2">
    <location>
        <begin position="77"/>
        <end position="87"/>
    </location>
</feature>
<dbReference type="PANTHER" id="PTHR28375:SF1">
    <property type="entry name" value="PROTEIN HINDERIN"/>
    <property type="match status" value="1"/>
</dbReference>
<dbReference type="AlphaFoldDB" id="A0A7J5Z6M2"/>
<keyword evidence="1" id="KW-0175">Coiled coil</keyword>
<organism evidence="3 4">
    <name type="scientific">Dissostichus mawsoni</name>
    <name type="common">Antarctic cod</name>
    <dbReference type="NCBI Taxonomy" id="36200"/>
    <lineage>
        <taxon>Eukaryota</taxon>
        <taxon>Metazoa</taxon>
        <taxon>Chordata</taxon>
        <taxon>Craniata</taxon>
        <taxon>Vertebrata</taxon>
        <taxon>Euteleostomi</taxon>
        <taxon>Actinopterygii</taxon>
        <taxon>Neopterygii</taxon>
        <taxon>Teleostei</taxon>
        <taxon>Neoteleostei</taxon>
        <taxon>Acanthomorphata</taxon>
        <taxon>Eupercaria</taxon>
        <taxon>Perciformes</taxon>
        <taxon>Notothenioidei</taxon>
        <taxon>Nototheniidae</taxon>
        <taxon>Dissostichus</taxon>
    </lineage>
</organism>
<gene>
    <name evidence="3" type="ORF">F7725_016731</name>
</gene>
<accession>A0A7J5Z6M2</accession>